<feature type="signal peptide" evidence="2">
    <location>
        <begin position="1"/>
        <end position="23"/>
    </location>
</feature>
<sequence length="324" mass="34664">MVTLKNTTTTLALLVSSAATVGAFTTPRTSFSPTIISAPVLQLQPIAQRTCVSTPLQLLKDDMTTAEAKPLLKAVENPADIDNGKNDLIAPTIYALYTAALIYIIYQLRDAIVAPTLGSFALSFVTGALIWDNLIISIGSFFFKDIDTNPKKYQILKWLSYPRFTFHAVGVPLQCITVAEMGKFAGVGFLQSDIVQIGIMVAAVALAIADRVKFAKSPGIEQTIWDKPPFGALERDLVKFGYVEPDFAYVIPAIILALSNLLVGIAALKAGTDPEVAKWMIFAGLSALIGNALPGNINTFSGNLGEAGMQFGLLEAARIVYGGM</sequence>
<keyword evidence="1" id="KW-0472">Membrane</keyword>
<feature type="transmembrane region" description="Helical" evidence="1">
    <location>
        <begin position="189"/>
        <end position="209"/>
    </location>
</feature>
<dbReference type="AlphaFoldDB" id="A0A7S2PW48"/>
<keyword evidence="1" id="KW-1133">Transmembrane helix</keyword>
<keyword evidence="2" id="KW-0732">Signal</keyword>
<feature type="transmembrane region" description="Helical" evidence="1">
    <location>
        <begin position="88"/>
        <end position="108"/>
    </location>
</feature>
<feature type="transmembrane region" description="Helical" evidence="1">
    <location>
        <begin position="247"/>
        <end position="270"/>
    </location>
</feature>
<reference evidence="3" key="1">
    <citation type="submission" date="2021-01" db="EMBL/GenBank/DDBJ databases">
        <authorList>
            <person name="Corre E."/>
            <person name="Pelletier E."/>
            <person name="Niang G."/>
            <person name="Scheremetjew M."/>
            <person name="Finn R."/>
            <person name="Kale V."/>
            <person name="Holt S."/>
            <person name="Cochrane G."/>
            <person name="Meng A."/>
            <person name="Brown T."/>
            <person name="Cohen L."/>
        </authorList>
    </citation>
    <scope>NUCLEOTIDE SEQUENCE</scope>
    <source>
        <strain evidence="3">SM1012Den-03</strain>
    </source>
</reference>
<name>A0A7S2PW48_9STRA</name>
<evidence type="ECO:0000256" key="1">
    <source>
        <dbReference type="SAM" id="Phobius"/>
    </source>
</evidence>
<dbReference type="EMBL" id="HBGZ01025021">
    <property type="protein sequence ID" value="CAD9620564.1"/>
    <property type="molecule type" value="Transcribed_RNA"/>
</dbReference>
<feature type="transmembrane region" description="Helical" evidence="1">
    <location>
        <begin position="120"/>
        <end position="143"/>
    </location>
</feature>
<proteinExistence type="predicted"/>
<feature type="chain" id="PRO_5030722281" evidence="2">
    <location>
        <begin position="24"/>
        <end position="324"/>
    </location>
</feature>
<evidence type="ECO:0000313" key="3">
    <source>
        <dbReference type="EMBL" id="CAD9620564.1"/>
    </source>
</evidence>
<protein>
    <submittedName>
        <fullName evidence="3">Uncharacterized protein</fullName>
    </submittedName>
</protein>
<gene>
    <name evidence="3" type="ORF">SMAR0320_LOCUS17756</name>
</gene>
<keyword evidence="1" id="KW-0812">Transmembrane</keyword>
<feature type="transmembrane region" description="Helical" evidence="1">
    <location>
        <begin position="276"/>
        <end position="293"/>
    </location>
</feature>
<evidence type="ECO:0000256" key="2">
    <source>
        <dbReference type="SAM" id="SignalP"/>
    </source>
</evidence>
<organism evidence="3">
    <name type="scientific">Skeletonema marinoi</name>
    <dbReference type="NCBI Taxonomy" id="267567"/>
    <lineage>
        <taxon>Eukaryota</taxon>
        <taxon>Sar</taxon>
        <taxon>Stramenopiles</taxon>
        <taxon>Ochrophyta</taxon>
        <taxon>Bacillariophyta</taxon>
        <taxon>Coscinodiscophyceae</taxon>
        <taxon>Thalassiosirophycidae</taxon>
        <taxon>Thalassiosirales</taxon>
        <taxon>Skeletonemataceae</taxon>
        <taxon>Skeletonema</taxon>
        <taxon>Skeletonema marinoi-dohrnii complex</taxon>
    </lineage>
</organism>
<accession>A0A7S2PW48</accession>